<dbReference type="Proteomes" id="UP000717515">
    <property type="component" value="Unassembled WGS sequence"/>
</dbReference>
<dbReference type="GO" id="GO:0035735">
    <property type="term" value="P:intraciliary transport involved in cilium assembly"/>
    <property type="evidence" value="ECO:0007669"/>
    <property type="project" value="TreeGrafter"/>
</dbReference>
<evidence type="ECO:0000313" key="11">
    <source>
        <dbReference type="EMBL" id="KAG9323838.1"/>
    </source>
</evidence>
<feature type="compositionally biased region" description="Basic and acidic residues" evidence="10">
    <location>
        <begin position="645"/>
        <end position="662"/>
    </location>
</feature>
<keyword evidence="5" id="KW-0130">Cell adhesion</keyword>
<evidence type="ECO:0000256" key="5">
    <source>
        <dbReference type="ARBA" id="ARBA00022889"/>
    </source>
</evidence>
<reference evidence="11" key="1">
    <citation type="submission" date="2021-07" db="EMBL/GenBank/DDBJ databases">
        <title>Draft genome of Mortierella alpina, strain LL118, isolated from an aspen leaf litter sample.</title>
        <authorList>
            <person name="Yang S."/>
            <person name="Vinatzer B.A."/>
        </authorList>
    </citation>
    <scope>NUCLEOTIDE SEQUENCE</scope>
    <source>
        <strain evidence="11">LL118</strain>
    </source>
</reference>
<sequence>MVSALATRESLAIKKKTISALNWLPDKKSRLHIFIEVQLDSLRPSQHRTLLSPKASRNSSTPLHIYNQRRRCRLITINIARDLSSTRWMGRKLHDKVMNGTGTLEPLSAGGGKSFGHAQGIRLDELADNWSNESDSSQDEGYYVPSTTFSQKMAGLDPSLYQGSGDDFCTEENFDQTSAYMNHLLSAHGFSSNLQFFRADKQDATRIVTTFYKLLQQHLKDTEYKDEMDLNWRRLSQDYDTTVQNLGTTKSQLEKTERENGILRSRITALEDELRVDTEKHRNTREELKSAKANLQYTKTQYAHEARKKEQEMNVLKDKVQKTIAKNLNSTSTAASSIPGGITILNPVPRSLYGKQHANDAEQLLKEVIEQQQTKEAEMVEENEHLRRTLYTVQVELEGLMKKHSTSKGTVPNLYGLPFDMVKDRIETEIRDTLTLLSNSWDHRPSLEPAISQGEIIVRDQRIDDLQRDIEKMQLELEDSTLLVQGAQRMIDNLSSGNFLAGAQNFKLIVDGSEMTLQELDEADAKIRQQREDLAKERKQFTQACLDLGKQREELQRLKQDFEESKRTFRLDKVLSFLSFSPIPETGPVEQEPLPPLVSAAQAPESNPKKRMATSPPPSFRTFLHGRSVRPKTSTSVMDVQDEGEPSREQEHNRREDQHNVNEGEQEEDEEVLSRAPSKAKAKNFGSSFTPSTLSAFTKNIPRALAQTQKTATLGSSFGQTHGSSEITTPFYTPSSISSKDPKHLSGQTKASVVDAAQVPSSSSFDFDATWPSSSTFSTATAKSKGTAPPRLSSSIGSSARIPATSRLAASSTSEASSFGYTSMPTTTMATGMHSFGSSLFDRRPPTFRTTSSAQDTTDSVGGSVRIAEIRKGTDAATSGATSGSGAAVISNSTSKEYAIPSGAGIRNRYPASSSSASSSRTGSTFKSNPAGSSKTGSGTVGRSKTKAFATRWK</sequence>
<dbReference type="InterPro" id="IPR021622">
    <property type="entry name" value="Afadin/alpha-actinin-bd"/>
</dbReference>
<dbReference type="AlphaFoldDB" id="A0A9P8A3V2"/>
<dbReference type="GO" id="GO:0036064">
    <property type="term" value="C:ciliary basal body"/>
    <property type="evidence" value="ECO:0007669"/>
    <property type="project" value="TreeGrafter"/>
</dbReference>
<feature type="compositionally biased region" description="Polar residues" evidence="10">
    <location>
        <begin position="921"/>
        <end position="943"/>
    </location>
</feature>
<proteinExistence type="inferred from homology"/>
<evidence type="ECO:0000256" key="7">
    <source>
        <dbReference type="ARBA" id="ARBA00023054"/>
    </source>
</evidence>
<evidence type="ECO:0000313" key="12">
    <source>
        <dbReference type="Proteomes" id="UP000717515"/>
    </source>
</evidence>
<evidence type="ECO:0000256" key="10">
    <source>
        <dbReference type="SAM" id="MobiDB-lite"/>
    </source>
</evidence>
<keyword evidence="6" id="KW-0965">Cell junction</keyword>
<feature type="region of interest" description="Disordered" evidence="10">
    <location>
        <begin position="715"/>
        <end position="752"/>
    </location>
</feature>
<dbReference type="EMBL" id="JAIFTL010000086">
    <property type="protein sequence ID" value="KAG9323838.1"/>
    <property type="molecule type" value="Genomic_DNA"/>
</dbReference>
<feature type="compositionally biased region" description="Low complexity" evidence="10">
    <location>
        <begin position="777"/>
        <end position="790"/>
    </location>
</feature>
<evidence type="ECO:0000256" key="3">
    <source>
        <dbReference type="ARBA" id="ARBA00009291"/>
    </source>
</evidence>
<accession>A0A9P8A3V2</accession>
<evidence type="ECO:0000256" key="8">
    <source>
        <dbReference type="ARBA" id="ARBA00023212"/>
    </source>
</evidence>
<evidence type="ECO:0000256" key="4">
    <source>
        <dbReference type="ARBA" id="ARBA00022490"/>
    </source>
</evidence>
<feature type="compositionally biased region" description="Polar residues" evidence="10">
    <location>
        <begin position="848"/>
        <end position="861"/>
    </location>
</feature>
<feature type="compositionally biased region" description="Polar residues" evidence="10">
    <location>
        <begin position="715"/>
        <end position="739"/>
    </location>
</feature>
<feature type="compositionally biased region" description="Low complexity" evidence="10">
    <location>
        <begin position="875"/>
        <end position="888"/>
    </location>
</feature>
<gene>
    <name evidence="11" type="ORF">KVV02_007848</name>
</gene>
<comment type="subcellular location">
    <subcellularLocation>
        <location evidence="1">Cell junction</location>
    </subcellularLocation>
    <subcellularLocation>
        <location evidence="2">Cytoplasm</location>
        <location evidence="2">Cytoskeleton</location>
        <location evidence="2">Microtubule organizing center</location>
        <location evidence="2">Centrosome</location>
    </subcellularLocation>
</comment>
<dbReference type="PANTHER" id="PTHR46507">
    <property type="entry name" value="AFADIN- AND ALPHA-ACTININ-BINDING PROTEIN"/>
    <property type="match status" value="1"/>
</dbReference>
<keyword evidence="7 9" id="KW-0175">Coiled coil</keyword>
<dbReference type="InterPro" id="IPR052300">
    <property type="entry name" value="Adhesion_Centrosome_assoc"/>
</dbReference>
<dbReference type="Pfam" id="PF11559">
    <property type="entry name" value="ADIP"/>
    <property type="match status" value="1"/>
</dbReference>
<organism evidence="11 12">
    <name type="scientific">Mortierella alpina</name>
    <name type="common">Oleaginous fungus</name>
    <name type="synonym">Mortierella renispora</name>
    <dbReference type="NCBI Taxonomy" id="64518"/>
    <lineage>
        <taxon>Eukaryota</taxon>
        <taxon>Fungi</taxon>
        <taxon>Fungi incertae sedis</taxon>
        <taxon>Mucoromycota</taxon>
        <taxon>Mortierellomycotina</taxon>
        <taxon>Mortierellomycetes</taxon>
        <taxon>Mortierellales</taxon>
        <taxon>Mortierellaceae</taxon>
        <taxon>Mortierella</taxon>
    </lineage>
</organism>
<evidence type="ECO:0000256" key="2">
    <source>
        <dbReference type="ARBA" id="ARBA00004300"/>
    </source>
</evidence>
<feature type="coiled-coil region" evidence="9">
    <location>
        <begin position="253"/>
        <end position="326"/>
    </location>
</feature>
<evidence type="ECO:0000256" key="6">
    <source>
        <dbReference type="ARBA" id="ARBA00022949"/>
    </source>
</evidence>
<feature type="region of interest" description="Disordered" evidence="10">
    <location>
        <begin position="835"/>
        <end position="954"/>
    </location>
</feature>
<comment type="caution">
    <text evidence="11">The sequence shown here is derived from an EMBL/GenBank/DDBJ whole genome shotgun (WGS) entry which is preliminary data.</text>
</comment>
<protein>
    <submittedName>
        <fullName evidence="11">Uncharacterized protein</fullName>
    </submittedName>
</protein>
<feature type="coiled-coil region" evidence="9">
    <location>
        <begin position="358"/>
        <end position="389"/>
    </location>
</feature>
<comment type="similarity">
    <text evidence="3">Belongs to the ADIP family.</text>
</comment>
<dbReference type="GO" id="GO:0007155">
    <property type="term" value="P:cell adhesion"/>
    <property type="evidence" value="ECO:0007669"/>
    <property type="project" value="UniProtKB-KW"/>
</dbReference>
<evidence type="ECO:0000256" key="9">
    <source>
        <dbReference type="SAM" id="Coils"/>
    </source>
</evidence>
<feature type="region of interest" description="Disordered" evidence="10">
    <location>
        <begin position="777"/>
        <end position="800"/>
    </location>
</feature>
<dbReference type="PANTHER" id="PTHR46507:SF4">
    <property type="entry name" value="SSX FAMILY MEMBER 2 INTERACTING PROTEIN"/>
    <property type="match status" value="1"/>
</dbReference>
<keyword evidence="4" id="KW-0963">Cytoplasm</keyword>
<keyword evidence="8" id="KW-0206">Cytoskeleton</keyword>
<name>A0A9P8A3V2_MORAP</name>
<feature type="region of interest" description="Disordered" evidence="10">
    <location>
        <begin position="599"/>
        <end position="693"/>
    </location>
</feature>
<evidence type="ECO:0000256" key="1">
    <source>
        <dbReference type="ARBA" id="ARBA00004282"/>
    </source>
</evidence>
<feature type="coiled-coil region" evidence="9">
    <location>
        <begin position="513"/>
        <end position="568"/>
    </location>
</feature>